<sequence>MERGRTHRMALDPHTVQNSQREQNNMLKHEPANSFDANSRLSRALEEAKRELARQKCVNQEILNSEKEAQVELDQTTLQLGQEKSRKLMHTKRSRSMCKELERLKRSCNQDDVGSSRIAAIKSKCLREKKKTVLQEDFEELKVVHIVTQAKLSKELQFEKDKSAVLQREVEQLRRSSPRSQMKRQSPKIQWTPTILDDMEEDVFF</sequence>
<feature type="coiled-coil region" evidence="1">
    <location>
        <begin position="38"/>
        <end position="65"/>
    </location>
</feature>
<reference evidence="3 4" key="1">
    <citation type="submission" date="2020-03" db="EMBL/GenBank/DDBJ databases">
        <title>Dissostichus mawsoni Genome sequencing and assembly.</title>
        <authorList>
            <person name="Park H."/>
        </authorList>
    </citation>
    <scope>NUCLEOTIDE SEQUENCE [LARGE SCALE GENOMIC DNA]</scope>
    <source>
        <strain evidence="3">DM0001</strain>
        <tissue evidence="3">Muscle</tissue>
    </source>
</reference>
<proteinExistence type="predicted"/>
<keyword evidence="1" id="KW-0175">Coiled coil</keyword>
<feature type="region of interest" description="Disordered" evidence="2">
    <location>
        <begin position="170"/>
        <end position="191"/>
    </location>
</feature>
<comment type="caution">
    <text evidence="3">The sequence shown here is derived from an EMBL/GenBank/DDBJ whole genome shotgun (WGS) entry which is preliminary data.</text>
</comment>
<gene>
    <name evidence="3" type="ORF">F7725_006462</name>
</gene>
<dbReference type="Proteomes" id="UP000518266">
    <property type="component" value="Unassembled WGS sequence"/>
</dbReference>
<keyword evidence="4" id="KW-1185">Reference proteome</keyword>
<feature type="region of interest" description="Disordered" evidence="2">
    <location>
        <begin position="1"/>
        <end position="37"/>
    </location>
</feature>
<evidence type="ECO:0000313" key="3">
    <source>
        <dbReference type="EMBL" id="KAF3840600.1"/>
    </source>
</evidence>
<dbReference type="EMBL" id="JAAKFY010000020">
    <property type="protein sequence ID" value="KAF3840600.1"/>
    <property type="molecule type" value="Genomic_DNA"/>
</dbReference>
<name>A0A7J5XTZ5_DISMA</name>
<evidence type="ECO:0000256" key="1">
    <source>
        <dbReference type="SAM" id="Coils"/>
    </source>
</evidence>
<dbReference type="AlphaFoldDB" id="A0A7J5XTZ5"/>
<protein>
    <submittedName>
        <fullName evidence="3">Uncharacterized protein</fullName>
    </submittedName>
</protein>
<dbReference type="OrthoDB" id="8950937at2759"/>
<accession>A0A7J5XTZ5</accession>
<evidence type="ECO:0000256" key="2">
    <source>
        <dbReference type="SAM" id="MobiDB-lite"/>
    </source>
</evidence>
<evidence type="ECO:0000313" key="4">
    <source>
        <dbReference type="Proteomes" id="UP000518266"/>
    </source>
</evidence>
<feature type="compositionally biased region" description="Polar residues" evidence="2">
    <location>
        <begin position="15"/>
        <end position="26"/>
    </location>
</feature>
<organism evidence="3 4">
    <name type="scientific">Dissostichus mawsoni</name>
    <name type="common">Antarctic cod</name>
    <dbReference type="NCBI Taxonomy" id="36200"/>
    <lineage>
        <taxon>Eukaryota</taxon>
        <taxon>Metazoa</taxon>
        <taxon>Chordata</taxon>
        <taxon>Craniata</taxon>
        <taxon>Vertebrata</taxon>
        <taxon>Euteleostomi</taxon>
        <taxon>Actinopterygii</taxon>
        <taxon>Neopterygii</taxon>
        <taxon>Teleostei</taxon>
        <taxon>Neoteleostei</taxon>
        <taxon>Acanthomorphata</taxon>
        <taxon>Eupercaria</taxon>
        <taxon>Perciformes</taxon>
        <taxon>Notothenioidei</taxon>
        <taxon>Nototheniidae</taxon>
        <taxon>Dissostichus</taxon>
    </lineage>
</organism>